<proteinExistence type="predicted"/>
<evidence type="ECO:0000256" key="3">
    <source>
        <dbReference type="ARBA" id="ARBA00022741"/>
    </source>
</evidence>
<accession>A0A8S9MPB3</accession>
<keyword evidence="2" id="KW-0479">Metal-binding</keyword>
<dbReference type="PANTHER" id="PTHR43655:SF2">
    <property type="entry name" value="AFG3 LIKE MATRIX AAA PEPTIDASE SUBUNIT 2, ISOFORM A"/>
    <property type="match status" value="1"/>
</dbReference>
<feature type="region of interest" description="Disordered" evidence="7">
    <location>
        <begin position="79"/>
        <end position="123"/>
    </location>
</feature>
<evidence type="ECO:0000313" key="8">
    <source>
        <dbReference type="EMBL" id="KAF2620932.1"/>
    </source>
</evidence>
<dbReference type="GO" id="GO:0046872">
    <property type="term" value="F:metal ion binding"/>
    <property type="evidence" value="ECO:0007669"/>
    <property type="project" value="UniProtKB-KW"/>
</dbReference>
<evidence type="ECO:0000256" key="2">
    <source>
        <dbReference type="ARBA" id="ARBA00022723"/>
    </source>
</evidence>
<dbReference type="GO" id="GO:0008237">
    <property type="term" value="F:metallopeptidase activity"/>
    <property type="evidence" value="ECO:0007669"/>
    <property type="project" value="UniProtKB-KW"/>
</dbReference>
<evidence type="ECO:0000256" key="1">
    <source>
        <dbReference type="ARBA" id="ARBA00001947"/>
    </source>
</evidence>
<gene>
    <name evidence="8" type="ORF">F2Q68_00042686</name>
</gene>
<keyword evidence="3" id="KW-0547">Nucleotide-binding</keyword>
<feature type="compositionally biased region" description="Basic and acidic residues" evidence="7">
    <location>
        <begin position="94"/>
        <end position="119"/>
    </location>
</feature>
<dbReference type="GO" id="GO:0005745">
    <property type="term" value="C:m-AAA complex"/>
    <property type="evidence" value="ECO:0007669"/>
    <property type="project" value="TreeGrafter"/>
</dbReference>
<dbReference type="GO" id="GO:0009535">
    <property type="term" value="C:chloroplast thylakoid membrane"/>
    <property type="evidence" value="ECO:0007669"/>
    <property type="project" value="TreeGrafter"/>
</dbReference>
<evidence type="ECO:0000256" key="7">
    <source>
        <dbReference type="SAM" id="MobiDB-lite"/>
    </source>
</evidence>
<keyword evidence="6" id="KW-0378">Hydrolase</keyword>
<keyword evidence="6" id="KW-0482">Metalloprotease</keyword>
<dbReference type="PANTHER" id="PTHR43655">
    <property type="entry name" value="ATP-DEPENDENT PROTEASE"/>
    <property type="match status" value="1"/>
</dbReference>
<keyword evidence="5" id="KW-0067">ATP-binding</keyword>
<dbReference type="AlphaFoldDB" id="A0A8S9MPB3"/>
<evidence type="ECO:0000256" key="4">
    <source>
        <dbReference type="ARBA" id="ARBA00022833"/>
    </source>
</evidence>
<dbReference type="Proteomes" id="UP000712281">
    <property type="component" value="Unassembled WGS sequence"/>
</dbReference>
<evidence type="ECO:0000313" key="9">
    <source>
        <dbReference type="Proteomes" id="UP000712281"/>
    </source>
</evidence>
<protein>
    <submittedName>
        <fullName evidence="8">Uncharacterized protein</fullName>
    </submittedName>
</protein>
<comment type="caution">
    <text evidence="8">The sequence shown here is derived from an EMBL/GenBank/DDBJ whole genome shotgun (WGS) entry which is preliminary data.</text>
</comment>
<sequence>MVFSKLARSARSKGLVYGRSAILSEGRRVGAQSGGANQVDGGLGFLRRQFASLAARKGGVDANDLSRVFANPRLRRFFSSQAPKKKKKNYENYYPKDAKKGPKNEHKSESREGSKKSENENAGDFNTKEFQNLLVPLMAIALILSSFSLGSREQQQVSIL</sequence>
<dbReference type="GO" id="GO:0005524">
    <property type="term" value="F:ATP binding"/>
    <property type="evidence" value="ECO:0007669"/>
    <property type="project" value="UniProtKB-KW"/>
</dbReference>
<keyword evidence="6" id="KW-0645">Protease</keyword>
<dbReference type="EMBL" id="QGKW02000007">
    <property type="protein sequence ID" value="KAF2620932.1"/>
    <property type="molecule type" value="Genomic_DNA"/>
</dbReference>
<reference evidence="8" key="1">
    <citation type="submission" date="2019-12" db="EMBL/GenBank/DDBJ databases">
        <title>Genome sequencing and annotation of Brassica cretica.</title>
        <authorList>
            <person name="Studholme D.J."/>
            <person name="Sarris P.F."/>
        </authorList>
    </citation>
    <scope>NUCLEOTIDE SEQUENCE</scope>
    <source>
        <strain evidence="8">PFS-001/15</strain>
        <tissue evidence="8">Leaf</tissue>
    </source>
</reference>
<comment type="cofactor">
    <cofactor evidence="1">
        <name>Zn(2+)</name>
        <dbReference type="ChEBI" id="CHEBI:29105"/>
    </cofactor>
</comment>
<keyword evidence="4" id="KW-0862">Zinc</keyword>
<organism evidence="8 9">
    <name type="scientific">Brassica cretica</name>
    <name type="common">Mustard</name>
    <dbReference type="NCBI Taxonomy" id="69181"/>
    <lineage>
        <taxon>Eukaryota</taxon>
        <taxon>Viridiplantae</taxon>
        <taxon>Streptophyta</taxon>
        <taxon>Embryophyta</taxon>
        <taxon>Tracheophyta</taxon>
        <taxon>Spermatophyta</taxon>
        <taxon>Magnoliopsida</taxon>
        <taxon>eudicotyledons</taxon>
        <taxon>Gunneridae</taxon>
        <taxon>Pentapetalae</taxon>
        <taxon>rosids</taxon>
        <taxon>malvids</taxon>
        <taxon>Brassicales</taxon>
        <taxon>Brassicaceae</taxon>
        <taxon>Brassiceae</taxon>
        <taxon>Brassica</taxon>
    </lineage>
</organism>
<evidence type="ECO:0000256" key="5">
    <source>
        <dbReference type="ARBA" id="ARBA00022840"/>
    </source>
</evidence>
<name>A0A8S9MPB3_BRACR</name>
<dbReference type="GO" id="GO:0034982">
    <property type="term" value="P:mitochondrial protein processing"/>
    <property type="evidence" value="ECO:0007669"/>
    <property type="project" value="TreeGrafter"/>
</dbReference>
<dbReference type="InterPro" id="IPR050928">
    <property type="entry name" value="ATP-dep_Zn_Metalloprotease"/>
</dbReference>
<evidence type="ECO:0000256" key="6">
    <source>
        <dbReference type="ARBA" id="ARBA00023049"/>
    </source>
</evidence>